<evidence type="ECO:0000313" key="2">
    <source>
        <dbReference type="Proteomes" id="UP001500827"/>
    </source>
</evidence>
<accession>A0ABP7KYX2</accession>
<organism evidence="1 2">
    <name type="scientific">Sphingomonas limnosediminicola</name>
    <dbReference type="NCBI Taxonomy" id="940133"/>
    <lineage>
        <taxon>Bacteria</taxon>
        <taxon>Pseudomonadati</taxon>
        <taxon>Pseudomonadota</taxon>
        <taxon>Alphaproteobacteria</taxon>
        <taxon>Sphingomonadales</taxon>
        <taxon>Sphingomonadaceae</taxon>
        <taxon>Sphingomonas</taxon>
    </lineage>
</organism>
<keyword evidence="2" id="KW-1185">Reference proteome</keyword>
<dbReference type="Proteomes" id="UP001500827">
    <property type="component" value="Unassembled WGS sequence"/>
</dbReference>
<name>A0ABP7KYX2_9SPHN</name>
<reference evidence="2" key="1">
    <citation type="journal article" date="2019" name="Int. J. Syst. Evol. Microbiol.">
        <title>The Global Catalogue of Microorganisms (GCM) 10K type strain sequencing project: providing services to taxonomists for standard genome sequencing and annotation.</title>
        <authorList>
            <consortium name="The Broad Institute Genomics Platform"/>
            <consortium name="The Broad Institute Genome Sequencing Center for Infectious Disease"/>
            <person name="Wu L."/>
            <person name="Ma J."/>
        </authorList>
    </citation>
    <scope>NUCLEOTIDE SEQUENCE [LARGE SCALE GENOMIC DNA]</scope>
    <source>
        <strain evidence="2">JCM 17543</strain>
    </source>
</reference>
<gene>
    <name evidence="1" type="ORF">GCM10022276_08330</name>
</gene>
<evidence type="ECO:0000313" key="1">
    <source>
        <dbReference type="EMBL" id="GAA3891532.1"/>
    </source>
</evidence>
<proteinExistence type="predicted"/>
<sequence length="110" mass="12192">MMRIAPERLRNDLLELGLYLIRCLTRREAGAVADAEDMRVDGERLLAEGGVEHDVRGLTANTGQRLQLLAGPRHLAIVLIDQRLAECDDVLRLGVEQADRLDGLAHAIFP</sequence>
<protein>
    <submittedName>
        <fullName evidence="1">Uncharacterized protein</fullName>
    </submittedName>
</protein>
<comment type="caution">
    <text evidence="1">The sequence shown here is derived from an EMBL/GenBank/DDBJ whole genome shotgun (WGS) entry which is preliminary data.</text>
</comment>
<dbReference type="EMBL" id="BAABBM010000001">
    <property type="protein sequence ID" value="GAA3891532.1"/>
    <property type="molecule type" value="Genomic_DNA"/>
</dbReference>